<keyword evidence="2 7" id="KW-0949">S-adenosyl-L-methionine</keyword>
<dbReference type="PANTHER" id="PTHR43726">
    <property type="entry name" value="3-METHYLORNITHINE SYNTHASE"/>
    <property type="match status" value="1"/>
</dbReference>
<dbReference type="InterPro" id="IPR013785">
    <property type="entry name" value="Aldolase_TIM"/>
</dbReference>
<feature type="binding site" evidence="8">
    <location>
        <position position="126"/>
    </location>
    <ligand>
        <name>(3R)-3-methyl-D-ornithine</name>
        <dbReference type="ChEBI" id="CHEBI:64642"/>
    </ligand>
</feature>
<dbReference type="Proteomes" id="UP000823868">
    <property type="component" value="Unassembled WGS sequence"/>
</dbReference>
<feature type="binding site" evidence="8">
    <location>
        <position position="170"/>
    </location>
    <ligand>
        <name>S-adenosyl-L-methionine</name>
        <dbReference type="ChEBI" id="CHEBI:59789"/>
    </ligand>
</feature>
<evidence type="ECO:0000313" key="10">
    <source>
        <dbReference type="EMBL" id="HIY21029.1"/>
    </source>
</evidence>
<evidence type="ECO:0000256" key="3">
    <source>
        <dbReference type="ARBA" id="ARBA00022723"/>
    </source>
</evidence>
<dbReference type="SFLD" id="SFLDG01082">
    <property type="entry name" value="B12-binding_domain_containing"/>
    <property type="match status" value="1"/>
</dbReference>
<sequence length="324" mass="35859">MGNKPALSAQELEDLLNLEDFSPVYRRANQVRQEAVGDTVHLRALLEFSNVCRRNCAYCGLRAARTQVERYRMTPEEIVDTALAAHRAGYRTLVMQSGEDPWYTPELLGQIVREIKEKTDLAITLSCGEMPREDYAHLRACGADRYLLKHETADPALYAALHPDGTLEARLRCLRDLKELGYETGGGFMVGLPGQTVKTLAQDLLTLAAIPCDMAGMGPFLPHPDTPLRDAAPGSTERTKRCVALARLLLPKANLPATTALGVRSAGEKSDVFSCGANVVMLKVTPTRYKRKYEIYPAPLADTHIVEQRRTLEEQVRALGRVPC</sequence>
<evidence type="ECO:0000256" key="4">
    <source>
        <dbReference type="ARBA" id="ARBA00023004"/>
    </source>
</evidence>
<evidence type="ECO:0000313" key="11">
    <source>
        <dbReference type="Proteomes" id="UP000823868"/>
    </source>
</evidence>
<feature type="binding site" evidence="7">
    <location>
        <position position="59"/>
    </location>
    <ligand>
        <name>[4Fe-4S] cluster</name>
        <dbReference type="ChEBI" id="CHEBI:49883"/>
        <note>4Fe-4S-S-AdoMet</note>
    </ligand>
</feature>
<dbReference type="SMART" id="SM00729">
    <property type="entry name" value="Elp3"/>
    <property type="match status" value="1"/>
</dbReference>
<dbReference type="GO" id="GO:0016740">
    <property type="term" value="F:transferase activity"/>
    <property type="evidence" value="ECO:0007669"/>
    <property type="project" value="TreeGrafter"/>
</dbReference>
<protein>
    <submittedName>
        <fullName evidence="10">[FeFe] hydrogenase H-cluster radical SAM maturase HydE</fullName>
    </submittedName>
</protein>
<dbReference type="SUPFAM" id="SSF102114">
    <property type="entry name" value="Radical SAM enzymes"/>
    <property type="match status" value="1"/>
</dbReference>
<feature type="binding site" evidence="8">
    <location>
        <position position="151"/>
    </location>
    <ligand>
        <name>S-adenosyl-L-methionine</name>
        <dbReference type="ChEBI" id="CHEBI:59789"/>
    </ligand>
</feature>
<dbReference type="GO" id="GO:0046872">
    <property type="term" value="F:metal ion binding"/>
    <property type="evidence" value="ECO:0007669"/>
    <property type="project" value="UniProtKB-KW"/>
</dbReference>
<feature type="binding site" evidence="8">
    <location>
        <position position="221"/>
    </location>
    <ligand>
        <name>S-adenosyl-L-methionine</name>
        <dbReference type="ChEBI" id="CHEBI:59789"/>
    </ligand>
</feature>
<name>A0A9D1Y7C0_9FIRM</name>
<dbReference type="GO" id="GO:0042364">
    <property type="term" value="P:water-soluble vitamin biosynthetic process"/>
    <property type="evidence" value="ECO:0007669"/>
    <property type="project" value="UniProtKB-ARBA"/>
</dbReference>
<comment type="cofactor">
    <cofactor evidence="7">
        <name>[4Fe-4S] cluster</name>
        <dbReference type="ChEBI" id="CHEBI:49883"/>
    </cofactor>
    <text evidence="7">Binds 1 [4Fe-4S] cluster. The cluster is coordinated with 3 cysteines and an exchangeable S-adenosyl-L-methionine.</text>
</comment>
<evidence type="ECO:0000256" key="6">
    <source>
        <dbReference type="ARBA" id="ARBA00034078"/>
    </source>
</evidence>
<keyword evidence="1 7" id="KW-0004">4Fe-4S</keyword>
<evidence type="ECO:0000256" key="1">
    <source>
        <dbReference type="ARBA" id="ARBA00022485"/>
    </source>
</evidence>
<dbReference type="InterPro" id="IPR007197">
    <property type="entry name" value="rSAM"/>
</dbReference>
<dbReference type="PANTHER" id="PTHR43726:SF1">
    <property type="entry name" value="BIOTIN SYNTHASE"/>
    <property type="match status" value="1"/>
</dbReference>
<dbReference type="CDD" id="cd01335">
    <property type="entry name" value="Radical_SAM"/>
    <property type="match status" value="1"/>
</dbReference>
<evidence type="ECO:0000256" key="7">
    <source>
        <dbReference type="PIRSR" id="PIRSR004762-1"/>
    </source>
</evidence>
<dbReference type="GO" id="GO:0044272">
    <property type="term" value="P:sulfur compound biosynthetic process"/>
    <property type="evidence" value="ECO:0007669"/>
    <property type="project" value="UniProtKB-ARBA"/>
</dbReference>
<dbReference type="Gene3D" id="3.20.20.70">
    <property type="entry name" value="Aldolase class I"/>
    <property type="match status" value="1"/>
</dbReference>
<dbReference type="PROSITE" id="PS51918">
    <property type="entry name" value="RADICAL_SAM"/>
    <property type="match status" value="1"/>
</dbReference>
<dbReference type="SFLD" id="SFLDS00029">
    <property type="entry name" value="Radical_SAM"/>
    <property type="match status" value="1"/>
</dbReference>
<dbReference type="NCBIfam" id="TIGR03956">
    <property type="entry name" value="rSAM_HydE"/>
    <property type="match status" value="1"/>
</dbReference>
<feature type="binding site" evidence="7">
    <location>
        <position position="52"/>
    </location>
    <ligand>
        <name>[4Fe-4S] cluster</name>
        <dbReference type="ChEBI" id="CHEBI:49883"/>
        <note>4Fe-4S-S-AdoMet</note>
    </ligand>
</feature>
<evidence type="ECO:0000256" key="2">
    <source>
        <dbReference type="ARBA" id="ARBA00022691"/>
    </source>
</evidence>
<organism evidence="10 11">
    <name type="scientific">Candidatus Flavonifractor merdigallinarum</name>
    <dbReference type="NCBI Taxonomy" id="2838589"/>
    <lineage>
        <taxon>Bacteria</taxon>
        <taxon>Bacillati</taxon>
        <taxon>Bacillota</taxon>
        <taxon>Clostridia</taxon>
        <taxon>Eubacteriales</taxon>
        <taxon>Oscillospiraceae</taxon>
        <taxon>Flavonifractor</taxon>
    </lineage>
</organism>
<proteinExistence type="predicted"/>
<dbReference type="GO" id="GO:0051539">
    <property type="term" value="F:4 iron, 4 sulfur cluster binding"/>
    <property type="evidence" value="ECO:0007669"/>
    <property type="project" value="UniProtKB-KW"/>
</dbReference>
<comment type="cofactor">
    <cofactor evidence="6">
        <name>[2Fe-2S] cluster</name>
        <dbReference type="ChEBI" id="CHEBI:190135"/>
    </cofactor>
</comment>
<evidence type="ECO:0000259" key="9">
    <source>
        <dbReference type="PROSITE" id="PS51918"/>
    </source>
</evidence>
<feature type="domain" description="Radical SAM core" evidence="9">
    <location>
        <begin position="38"/>
        <end position="252"/>
    </location>
</feature>
<dbReference type="AlphaFoldDB" id="A0A9D1Y7C0"/>
<dbReference type="InterPro" id="IPR034422">
    <property type="entry name" value="HydE/PylB-like"/>
</dbReference>
<gene>
    <name evidence="10" type="primary">hydE</name>
    <name evidence="10" type="ORF">H9841_03890</name>
</gene>
<evidence type="ECO:0000256" key="5">
    <source>
        <dbReference type="ARBA" id="ARBA00023014"/>
    </source>
</evidence>
<keyword evidence="4 7" id="KW-0408">Iron</keyword>
<dbReference type="InterPro" id="IPR058240">
    <property type="entry name" value="rSAM_sf"/>
</dbReference>
<keyword evidence="5 7" id="KW-0411">Iron-sulfur</keyword>
<dbReference type="InterPro" id="IPR006638">
    <property type="entry name" value="Elp3/MiaA/NifB-like_rSAM"/>
</dbReference>
<dbReference type="InterPro" id="IPR024021">
    <property type="entry name" value="FeFe-hyd_HydE_rSAM"/>
</dbReference>
<comment type="caution">
    <text evidence="10">The sequence shown here is derived from an EMBL/GenBank/DDBJ whole genome shotgun (WGS) entry which is preliminary data.</text>
</comment>
<dbReference type="InterPro" id="IPR010722">
    <property type="entry name" value="BATS_dom"/>
</dbReference>
<dbReference type="EMBL" id="DXDX01000072">
    <property type="protein sequence ID" value="HIY21029.1"/>
    <property type="molecule type" value="Genomic_DNA"/>
</dbReference>
<feature type="binding site" evidence="7">
    <location>
        <position position="56"/>
    </location>
    <ligand>
        <name>[4Fe-4S] cluster</name>
        <dbReference type="ChEBI" id="CHEBI:49883"/>
        <note>4Fe-4S-S-AdoMet</note>
    </ligand>
</feature>
<dbReference type="SFLD" id="SFLDG01280">
    <property type="entry name" value="HydE/PylB-like"/>
    <property type="match status" value="1"/>
</dbReference>
<dbReference type="Pfam" id="PF04055">
    <property type="entry name" value="Radical_SAM"/>
    <property type="match status" value="1"/>
</dbReference>
<reference evidence="10" key="1">
    <citation type="journal article" date="2021" name="PeerJ">
        <title>Extensive microbial diversity within the chicken gut microbiome revealed by metagenomics and culture.</title>
        <authorList>
            <person name="Gilroy R."/>
            <person name="Ravi A."/>
            <person name="Getino M."/>
            <person name="Pursley I."/>
            <person name="Horton D.L."/>
            <person name="Alikhan N.F."/>
            <person name="Baker D."/>
            <person name="Gharbi K."/>
            <person name="Hall N."/>
            <person name="Watson M."/>
            <person name="Adriaenssens E.M."/>
            <person name="Foster-Nyarko E."/>
            <person name="Jarju S."/>
            <person name="Secka A."/>
            <person name="Antonio M."/>
            <person name="Oren A."/>
            <person name="Chaudhuri R.R."/>
            <person name="La Ragione R."/>
            <person name="Hildebrand F."/>
            <person name="Pallen M.J."/>
        </authorList>
    </citation>
    <scope>NUCLEOTIDE SEQUENCE</scope>
    <source>
        <strain evidence="10">ChiBcec16_6824</strain>
    </source>
</reference>
<dbReference type="SMART" id="SM00876">
    <property type="entry name" value="BATS"/>
    <property type="match status" value="1"/>
</dbReference>
<accession>A0A9D1Y7C0</accession>
<dbReference type="SFLD" id="SFLDG01060">
    <property type="entry name" value="BATS_domain_containing"/>
    <property type="match status" value="1"/>
</dbReference>
<dbReference type="PIRSF" id="PIRSF004762">
    <property type="entry name" value="CHP00423"/>
    <property type="match status" value="1"/>
</dbReference>
<reference evidence="10" key="2">
    <citation type="submission" date="2021-04" db="EMBL/GenBank/DDBJ databases">
        <authorList>
            <person name="Gilroy R."/>
        </authorList>
    </citation>
    <scope>NUCLEOTIDE SEQUENCE</scope>
    <source>
        <strain evidence="10">ChiBcec16_6824</strain>
    </source>
</reference>
<keyword evidence="3" id="KW-0479">Metal-binding</keyword>
<evidence type="ECO:0000256" key="8">
    <source>
        <dbReference type="PIRSR" id="PIRSR004762-2"/>
    </source>
</evidence>